<evidence type="ECO:0000256" key="6">
    <source>
        <dbReference type="ARBA" id="ARBA00023136"/>
    </source>
</evidence>
<dbReference type="PANTHER" id="PTHR33406:SF6">
    <property type="entry name" value="MEMBRANE PROTEIN YDGH-RELATED"/>
    <property type="match status" value="1"/>
</dbReference>
<feature type="transmembrane region" description="Helical" evidence="8">
    <location>
        <begin position="463"/>
        <end position="481"/>
    </location>
</feature>
<feature type="transmembrane region" description="Helical" evidence="8">
    <location>
        <begin position="438"/>
        <end position="457"/>
    </location>
</feature>
<comment type="similarity">
    <text evidence="2">Belongs to the resistance-nodulation-cell division (RND) (TC 2.A.6) family. MmpL subfamily.</text>
</comment>
<keyword evidence="5 8" id="KW-1133">Transmembrane helix</keyword>
<keyword evidence="7" id="KW-0175">Coiled coil</keyword>
<evidence type="ECO:0000313" key="11">
    <source>
        <dbReference type="Proteomes" id="UP000031014"/>
    </source>
</evidence>
<dbReference type="InterPro" id="IPR050545">
    <property type="entry name" value="Mycobact_MmpL"/>
</dbReference>
<evidence type="ECO:0000256" key="8">
    <source>
        <dbReference type="SAM" id="Phobius"/>
    </source>
</evidence>
<evidence type="ECO:0000256" key="3">
    <source>
        <dbReference type="ARBA" id="ARBA00022475"/>
    </source>
</evidence>
<evidence type="ECO:0000259" key="9">
    <source>
        <dbReference type="Pfam" id="PF03176"/>
    </source>
</evidence>
<evidence type="ECO:0000256" key="2">
    <source>
        <dbReference type="ARBA" id="ARBA00010157"/>
    </source>
</evidence>
<evidence type="ECO:0000256" key="1">
    <source>
        <dbReference type="ARBA" id="ARBA00004651"/>
    </source>
</evidence>
<dbReference type="SUPFAM" id="SSF82866">
    <property type="entry name" value="Multidrug efflux transporter AcrB transmembrane domain"/>
    <property type="match status" value="1"/>
</dbReference>
<accession>A0A0A8XEI7</accession>
<name>A0A0A8XEI7_MESS1</name>
<dbReference type="STRING" id="1321606.SAMD00020551_4769"/>
<proteinExistence type="inferred from homology"/>
<evidence type="ECO:0000313" key="10">
    <source>
        <dbReference type="EMBL" id="GAM16556.1"/>
    </source>
</evidence>
<keyword evidence="4 8" id="KW-0812">Transmembrane</keyword>
<gene>
    <name evidence="10" type="ORF">SAMD00020551_4769</name>
</gene>
<reference evidence="10 11" key="1">
    <citation type="submission" date="2013-06" db="EMBL/GenBank/DDBJ databases">
        <title>Whole genome shotgun sequence of Bacillus selenatarsenatis SF-1.</title>
        <authorList>
            <person name="Kuroda M."/>
            <person name="Sei K."/>
            <person name="Yamashita M."/>
            <person name="Ike M."/>
        </authorList>
    </citation>
    <scope>NUCLEOTIDE SEQUENCE [LARGE SCALE GENOMIC DNA]</scope>
    <source>
        <strain evidence="10 11">SF-1</strain>
    </source>
</reference>
<dbReference type="InterPro" id="IPR004869">
    <property type="entry name" value="MMPL_dom"/>
</dbReference>
<evidence type="ECO:0000256" key="7">
    <source>
        <dbReference type="SAM" id="Coils"/>
    </source>
</evidence>
<keyword evidence="11" id="KW-1185">Reference proteome</keyword>
<keyword evidence="3" id="KW-1003">Cell membrane</keyword>
<evidence type="ECO:0000256" key="5">
    <source>
        <dbReference type="ARBA" id="ARBA00022989"/>
    </source>
</evidence>
<sequence>MLKKIASLMSKHPVKIVLVTIMAVVLLAAGARNVQMATGNETLVSTESMVYKNNQLLEEEFGGESIVIVYEATDDKDVLTVDRLEHMKDLEAILNTQEQVYSVMSPVVLVEEISSKQAEKYKEGIGEVSDGLKDMGGKLIEIGEQMEGNVSGGGHLPNIEGQMSELNQGINNMIQGQEKLKAGTMSLVNGYSQFGAQTKEAGMKLEALASKYDANDPKQKQQSEQINEMSIQLIQLSEKMLQGAQKSATLPNVPDQTIKGLKKIESGLANQEGQLGNLQTEKEKQAKDLMELSDGLMEMGKKLVSISDNLSTMNDYSDTLKPGLPEKQETLEYMVYDDNGKKREIFNEVVIEDQTMIMIVKFDGNISDDVKSEVSNMVKSYLNENQIESTDTMVSGKPVLDDAIRSSMKESMQKMMMLSILFMIIILFFTFNVSWRLLPLGIILIAVIGTVGLMGWIQIPITMVSMAVFPILIGLGIDYSIQFQNRYSEEMAEEEDNHE</sequence>
<feature type="transmembrane region" description="Helical" evidence="8">
    <location>
        <begin position="415"/>
        <end position="431"/>
    </location>
</feature>
<keyword evidence="6 8" id="KW-0472">Membrane</keyword>
<dbReference type="Gene3D" id="1.20.1640.10">
    <property type="entry name" value="Multidrug efflux transporter AcrB transmembrane domain"/>
    <property type="match status" value="1"/>
</dbReference>
<comment type="caution">
    <text evidence="10">The sequence shown here is derived from an EMBL/GenBank/DDBJ whole genome shotgun (WGS) entry which is preliminary data.</text>
</comment>
<protein>
    <recommendedName>
        <fullName evidence="9">Membrane transport protein MMPL domain-containing protein</fullName>
    </recommendedName>
</protein>
<feature type="domain" description="Membrane transport protein MMPL" evidence="9">
    <location>
        <begin position="284"/>
        <end position="498"/>
    </location>
</feature>
<dbReference type="Proteomes" id="UP000031014">
    <property type="component" value="Unassembled WGS sequence"/>
</dbReference>
<dbReference type="PANTHER" id="PTHR33406">
    <property type="entry name" value="MEMBRANE PROTEIN MJ1562-RELATED"/>
    <property type="match status" value="1"/>
</dbReference>
<dbReference type="RefSeq" id="WP_041968138.1">
    <property type="nucleotide sequence ID" value="NZ_BASE01000131.1"/>
</dbReference>
<dbReference type="EMBL" id="BASE01000131">
    <property type="protein sequence ID" value="GAM16556.1"/>
    <property type="molecule type" value="Genomic_DNA"/>
</dbReference>
<dbReference type="Pfam" id="PF03176">
    <property type="entry name" value="MMPL"/>
    <property type="match status" value="1"/>
</dbReference>
<dbReference type="OrthoDB" id="9809027at2"/>
<feature type="coiled-coil region" evidence="7">
    <location>
        <begin position="219"/>
        <end position="288"/>
    </location>
</feature>
<dbReference type="GO" id="GO:0005886">
    <property type="term" value="C:plasma membrane"/>
    <property type="evidence" value="ECO:0007669"/>
    <property type="project" value="UniProtKB-SubCell"/>
</dbReference>
<dbReference type="AlphaFoldDB" id="A0A0A8XEI7"/>
<organism evidence="10 11">
    <name type="scientific">Mesobacillus selenatarsenatis (strain DSM 18680 / JCM 14380 / FERM P-15431 / SF-1)</name>
    <dbReference type="NCBI Taxonomy" id="1321606"/>
    <lineage>
        <taxon>Bacteria</taxon>
        <taxon>Bacillati</taxon>
        <taxon>Bacillota</taxon>
        <taxon>Bacilli</taxon>
        <taxon>Bacillales</taxon>
        <taxon>Bacillaceae</taxon>
        <taxon>Mesobacillus</taxon>
    </lineage>
</organism>
<evidence type="ECO:0000256" key="4">
    <source>
        <dbReference type="ARBA" id="ARBA00022692"/>
    </source>
</evidence>
<comment type="subcellular location">
    <subcellularLocation>
        <location evidence="1">Cell membrane</location>
        <topology evidence="1">Multi-pass membrane protein</topology>
    </subcellularLocation>
</comment>